<sequence>MDKNIHTLCFIIIATLACDVSSTTMGEGNSSPKFSDGLPASVEISGHLGKHIKLRCKIESNPGSFIIWYKDEEEIKSTKRIRIYKNFLLIKNFRAEDAKEYFCKGTNPFGYIVRRFFVSLSENKLKNDTKEEFDLMKNQLSKLTRKFEDFSNNNVHIHINKDNDVEDQSTTMKGQHIFLNLILNEKDSHQDKPIDEEIHANCEMAPNNNFEDFGQIKGNVYLVQKENGPVHVDVHMSGFEMEEGKSHKHSFFLHEYGDLRRSCDSLGQIYNQNKRRHRSSRNSIMCDDEGEVHLKYTDKTLSLHGKHSVIGRSFVLGDQIHDNTEGRRIACCVIGRAEIHDHDEMDMERIHFSEELIEHHDKSSEEPIPFRPNPRFPNRDATEEPIPFRPNPRYPDRDATEEPIPFRPNPRYPDRDAAFFIDHE</sequence>
<dbReference type="InterPro" id="IPR003598">
    <property type="entry name" value="Ig_sub2"/>
</dbReference>
<dbReference type="SMART" id="SM00409">
    <property type="entry name" value="IG"/>
    <property type="match status" value="1"/>
</dbReference>
<evidence type="ECO:0000259" key="3">
    <source>
        <dbReference type="PROSITE" id="PS50835"/>
    </source>
</evidence>
<evidence type="ECO:0000313" key="4">
    <source>
        <dbReference type="EMBL" id="CAC5388324.1"/>
    </source>
</evidence>
<dbReference type="InterPro" id="IPR036179">
    <property type="entry name" value="Ig-like_dom_sf"/>
</dbReference>
<dbReference type="PROSITE" id="PS50835">
    <property type="entry name" value="IG_LIKE"/>
    <property type="match status" value="1"/>
</dbReference>
<dbReference type="GO" id="GO:0006801">
    <property type="term" value="P:superoxide metabolic process"/>
    <property type="evidence" value="ECO:0007669"/>
    <property type="project" value="InterPro"/>
</dbReference>
<dbReference type="PROSITE" id="PS51257">
    <property type="entry name" value="PROKAR_LIPOPROTEIN"/>
    <property type="match status" value="1"/>
</dbReference>
<dbReference type="EMBL" id="CACVKT020004154">
    <property type="protein sequence ID" value="CAC5388324.1"/>
    <property type="molecule type" value="Genomic_DNA"/>
</dbReference>
<dbReference type="Gene3D" id="2.60.40.10">
    <property type="entry name" value="Immunoglobulins"/>
    <property type="match status" value="1"/>
</dbReference>
<dbReference type="InterPro" id="IPR024134">
    <property type="entry name" value="SOD_Cu/Zn_/chaperone"/>
</dbReference>
<dbReference type="CDD" id="cd00096">
    <property type="entry name" value="Ig"/>
    <property type="match status" value="1"/>
</dbReference>
<feature type="chain" id="PRO_5027038313" description="Ig-like domain-containing protein" evidence="2">
    <location>
        <begin position="23"/>
        <end position="424"/>
    </location>
</feature>
<gene>
    <name evidence="4" type="ORF">MCOR_23600</name>
</gene>
<feature type="signal peptide" evidence="2">
    <location>
        <begin position="1"/>
        <end position="22"/>
    </location>
</feature>
<dbReference type="InterPro" id="IPR013783">
    <property type="entry name" value="Ig-like_fold"/>
</dbReference>
<dbReference type="SUPFAM" id="SSF48726">
    <property type="entry name" value="Immunoglobulin"/>
    <property type="match status" value="1"/>
</dbReference>
<reference evidence="4 5" key="1">
    <citation type="submission" date="2020-06" db="EMBL/GenBank/DDBJ databases">
        <authorList>
            <person name="Li R."/>
            <person name="Bekaert M."/>
        </authorList>
    </citation>
    <scope>NUCLEOTIDE SEQUENCE [LARGE SCALE GENOMIC DNA]</scope>
    <source>
        <strain evidence="5">wild</strain>
    </source>
</reference>
<dbReference type="InterPro" id="IPR013098">
    <property type="entry name" value="Ig_I-set"/>
</dbReference>
<evidence type="ECO:0000256" key="2">
    <source>
        <dbReference type="SAM" id="SignalP"/>
    </source>
</evidence>
<keyword evidence="2" id="KW-0732">Signal</keyword>
<dbReference type="SUPFAM" id="SSF49329">
    <property type="entry name" value="Cu,Zn superoxide dismutase-like"/>
    <property type="match status" value="1"/>
</dbReference>
<proteinExistence type="predicted"/>
<feature type="compositionally biased region" description="Basic and acidic residues" evidence="1">
    <location>
        <begin position="412"/>
        <end position="424"/>
    </location>
</feature>
<protein>
    <recommendedName>
        <fullName evidence="3">Ig-like domain-containing protein</fullName>
    </recommendedName>
</protein>
<dbReference type="Pfam" id="PF00080">
    <property type="entry name" value="Sod_Cu"/>
    <property type="match status" value="1"/>
</dbReference>
<dbReference type="AlphaFoldDB" id="A0A6J8BZU7"/>
<evidence type="ECO:0000313" key="5">
    <source>
        <dbReference type="Proteomes" id="UP000507470"/>
    </source>
</evidence>
<accession>A0A6J8BZU7</accession>
<name>A0A6J8BZU7_MYTCO</name>
<feature type="region of interest" description="Disordered" evidence="1">
    <location>
        <begin position="359"/>
        <end position="424"/>
    </location>
</feature>
<dbReference type="InterPro" id="IPR003599">
    <property type="entry name" value="Ig_sub"/>
</dbReference>
<organism evidence="4 5">
    <name type="scientific">Mytilus coruscus</name>
    <name type="common">Sea mussel</name>
    <dbReference type="NCBI Taxonomy" id="42192"/>
    <lineage>
        <taxon>Eukaryota</taxon>
        <taxon>Metazoa</taxon>
        <taxon>Spiralia</taxon>
        <taxon>Lophotrochozoa</taxon>
        <taxon>Mollusca</taxon>
        <taxon>Bivalvia</taxon>
        <taxon>Autobranchia</taxon>
        <taxon>Pteriomorphia</taxon>
        <taxon>Mytilida</taxon>
        <taxon>Mytiloidea</taxon>
        <taxon>Mytilidae</taxon>
        <taxon>Mytilinae</taxon>
        <taxon>Mytilus</taxon>
    </lineage>
</organism>
<dbReference type="PANTHER" id="PTHR10003">
    <property type="entry name" value="SUPEROXIDE DISMUTASE CU-ZN -RELATED"/>
    <property type="match status" value="1"/>
</dbReference>
<dbReference type="Gene3D" id="2.60.40.200">
    <property type="entry name" value="Superoxide dismutase, copper/zinc binding domain"/>
    <property type="match status" value="1"/>
</dbReference>
<dbReference type="Proteomes" id="UP000507470">
    <property type="component" value="Unassembled WGS sequence"/>
</dbReference>
<dbReference type="InterPro" id="IPR007110">
    <property type="entry name" value="Ig-like_dom"/>
</dbReference>
<dbReference type="Pfam" id="PF07679">
    <property type="entry name" value="I-set"/>
    <property type="match status" value="1"/>
</dbReference>
<dbReference type="GO" id="GO:0005507">
    <property type="term" value="F:copper ion binding"/>
    <property type="evidence" value="ECO:0007669"/>
    <property type="project" value="InterPro"/>
</dbReference>
<dbReference type="InterPro" id="IPR036423">
    <property type="entry name" value="SOD-like_Cu/Zn_dom_sf"/>
</dbReference>
<dbReference type="InterPro" id="IPR001424">
    <property type="entry name" value="SOD_Cu_Zn_dom"/>
</dbReference>
<evidence type="ECO:0000256" key="1">
    <source>
        <dbReference type="SAM" id="MobiDB-lite"/>
    </source>
</evidence>
<dbReference type="SMART" id="SM00408">
    <property type="entry name" value="IGc2"/>
    <property type="match status" value="1"/>
</dbReference>
<dbReference type="PRINTS" id="PR00068">
    <property type="entry name" value="CUZNDISMTASE"/>
</dbReference>
<keyword evidence="5" id="KW-1185">Reference proteome</keyword>
<feature type="domain" description="Ig-like" evidence="3">
    <location>
        <begin position="32"/>
        <end position="119"/>
    </location>
</feature>
<dbReference type="OrthoDB" id="6161024at2759"/>